<gene>
    <name evidence="1" type="ORF">VspSw1_49</name>
</gene>
<organism evidence="1 2">
    <name type="scientific">Vibrio phage VspSw_1</name>
    <dbReference type="NCBI Taxonomy" id="2484249"/>
    <lineage>
        <taxon>Viruses</taxon>
        <taxon>Duplodnaviria</taxon>
        <taxon>Heunggongvirae</taxon>
        <taxon>Uroviricota</taxon>
        <taxon>Caudoviricetes</taxon>
        <taxon>Demerecviridae</taxon>
        <taxon>Pogseptimavirus</taxon>
        <taxon>Pogseptimavirus VspSw1</taxon>
    </lineage>
</organism>
<name>A0A411BKP2_9CAUD</name>
<reference evidence="1 2" key="1">
    <citation type="submission" date="2018-09" db="EMBL/GenBank/DDBJ databases">
        <title>Characterization and complete genomic analysis of VspSw_1.</title>
        <authorList>
            <person name="Chen L."/>
        </authorList>
    </citation>
    <scope>NUCLEOTIDE SEQUENCE [LARGE SCALE GENOMIC DNA]</scope>
</reference>
<dbReference type="Proteomes" id="UP000290327">
    <property type="component" value="Segment"/>
</dbReference>
<protein>
    <submittedName>
        <fullName evidence="1">Uncharacterized protein</fullName>
    </submittedName>
</protein>
<keyword evidence="2" id="KW-1185">Reference proteome</keyword>
<sequence length="85" mass="10242">MKKHMDYYGVEALIRLVSAEINVPMLQPRPHFRVKKDKISWKVYGRLNEEKVLFTGILDRKSWLDKRKSLIMYHEDSHPTGFYDF</sequence>
<evidence type="ECO:0000313" key="1">
    <source>
        <dbReference type="EMBL" id="QAY02122.1"/>
    </source>
</evidence>
<dbReference type="EMBL" id="MH925094">
    <property type="protein sequence ID" value="QAY02122.1"/>
    <property type="molecule type" value="Genomic_DNA"/>
</dbReference>
<evidence type="ECO:0000313" key="2">
    <source>
        <dbReference type="Proteomes" id="UP000290327"/>
    </source>
</evidence>
<proteinExistence type="predicted"/>
<accession>A0A411BKP2</accession>